<comment type="caution">
    <text evidence="2">The sequence shown here is derived from an EMBL/GenBank/DDBJ whole genome shotgun (WGS) entry which is preliminary data.</text>
</comment>
<name>A0A2K1QF98_9GAMM</name>
<dbReference type="EMBL" id="NWUO01000001">
    <property type="protein sequence ID" value="PNS13710.1"/>
    <property type="molecule type" value="Genomic_DNA"/>
</dbReference>
<evidence type="ECO:0000313" key="3">
    <source>
        <dbReference type="Proteomes" id="UP000236345"/>
    </source>
</evidence>
<keyword evidence="1" id="KW-0732">Signal</keyword>
<reference evidence="3" key="1">
    <citation type="submission" date="2017-09" db="EMBL/GenBank/DDBJ databases">
        <authorList>
            <person name="Palmer M."/>
            <person name="Steenkamp E.T."/>
            <person name="Coetzee M.P."/>
            <person name="Avontuur J.R."/>
            <person name="Van Zyl E."/>
            <person name="Chan W.-Y."/>
            <person name="Blom J."/>
            <person name="Venter S.N."/>
        </authorList>
    </citation>
    <scope>NUCLEOTIDE SEQUENCE [LARGE SCALE GENOMIC DNA]</scope>
    <source>
        <strain evidence="3">QC88-366</strain>
    </source>
</reference>
<sequence length="453" mass="52047">MAIRLLLALLLLPLCLLADCLPEANVQLYAQQSWIHKDPSRWQIMQKNPYRGNNSVSDMAIRYDNRCELIENALNTDISLLALAYYPWQTPAAFEKDRRRTRAALYRLSFSYQLSDASLITAGKFSAKPGLFYLKSPADLLHNYYAGFKPGRIYDPTLQEIYSESFWGVKLSTDALNYAWSLTVVPQLTQIDKRYESSGSWSAIERSNASERYLLSYTDYRLLAHTPSASLRLGDSRTLAVADSFHPAPQWTFNAELAWHAKQQWRHLAGERVEQVQNGIFPSVLFQRDRRNGIELALSGQYTTYRFSQLGVEYYFQSEGYSRHQWRRQINFIRYLNQRTGFAPVDRAFDAYKYLMAAEINNITNKGNLQGKHYLNTYATLVMNDDASLRAYGIVNMQDKSAMLGVHFNKPLTQAKRNIDIYSGLYCTQGSSDSEFGLFGKTAGIYSGFKYYF</sequence>
<dbReference type="Proteomes" id="UP000236345">
    <property type="component" value="Unassembled WGS sequence"/>
</dbReference>
<proteinExistence type="predicted"/>
<evidence type="ECO:0000256" key="1">
    <source>
        <dbReference type="SAM" id="SignalP"/>
    </source>
</evidence>
<gene>
    <name evidence="2" type="ORF">COO59_01025</name>
</gene>
<accession>A0A2K1QF98</accession>
<organism evidence="2 3">
    <name type="scientific">Mixta theicola</name>
    <dbReference type="NCBI Taxonomy" id="1458355"/>
    <lineage>
        <taxon>Bacteria</taxon>
        <taxon>Pseudomonadati</taxon>
        <taxon>Pseudomonadota</taxon>
        <taxon>Gammaproteobacteria</taxon>
        <taxon>Enterobacterales</taxon>
        <taxon>Erwiniaceae</taxon>
        <taxon>Mixta</taxon>
    </lineage>
</organism>
<evidence type="ECO:0000313" key="2">
    <source>
        <dbReference type="EMBL" id="PNS13710.1"/>
    </source>
</evidence>
<dbReference type="OrthoDB" id="6522717at2"/>
<dbReference type="AlphaFoldDB" id="A0A2K1QF98"/>
<feature type="chain" id="PRO_5014418556" evidence="1">
    <location>
        <begin position="19"/>
        <end position="453"/>
    </location>
</feature>
<protein>
    <submittedName>
        <fullName evidence="2">Uncharacterized protein</fullName>
    </submittedName>
</protein>
<feature type="signal peptide" evidence="1">
    <location>
        <begin position="1"/>
        <end position="18"/>
    </location>
</feature>
<keyword evidence="3" id="KW-1185">Reference proteome</keyword>